<evidence type="ECO:0000256" key="2">
    <source>
        <dbReference type="ARBA" id="ARBA00004496"/>
    </source>
</evidence>
<evidence type="ECO:0000256" key="7">
    <source>
        <dbReference type="ARBA" id="ARBA00022490"/>
    </source>
</evidence>
<dbReference type="HAMAP" id="MF_00605">
    <property type="entry name" value="TrmD"/>
    <property type="match status" value="1"/>
</dbReference>
<evidence type="ECO:0000256" key="8">
    <source>
        <dbReference type="ARBA" id="ARBA00022603"/>
    </source>
</evidence>
<comment type="similarity">
    <text evidence="3 15 17">Belongs to the RNA methyltransferase TrmD family.</text>
</comment>
<feature type="binding site" evidence="15 16">
    <location>
        <begin position="134"/>
        <end position="139"/>
    </location>
    <ligand>
        <name>S-adenosyl-L-methionine</name>
        <dbReference type="ChEBI" id="CHEBI:59789"/>
    </ligand>
</feature>
<dbReference type="PaxDb" id="665571-STHERM_c10560"/>
<dbReference type="InterPro" id="IPR029026">
    <property type="entry name" value="tRNA_m1G_MTases_N"/>
</dbReference>
<dbReference type="Gene3D" id="1.10.1270.20">
    <property type="entry name" value="tRNA(m1g37)methyltransferase, domain 2"/>
    <property type="match status" value="1"/>
</dbReference>
<evidence type="ECO:0000256" key="16">
    <source>
        <dbReference type="PIRSR" id="PIRSR000386-1"/>
    </source>
</evidence>
<evidence type="ECO:0000313" key="20">
    <source>
        <dbReference type="Proteomes" id="UP000001296"/>
    </source>
</evidence>
<dbReference type="FunFam" id="3.40.1280.10:FF:000001">
    <property type="entry name" value="tRNA (guanine-N(1)-)-methyltransferase"/>
    <property type="match status" value="1"/>
</dbReference>
<protein>
    <recommendedName>
        <fullName evidence="6 15">tRNA (guanine-N(1)-)-methyltransferase</fullName>
        <ecNumber evidence="5 15">2.1.1.228</ecNumber>
    </recommendedName>
    <alternativeName>
        <fullName evidence="12 15">M1G-methyltransferase</fullName>
    </alternativeName>
    <alternativeName>
        <fullName evidence="13 15">tRNA [GM37] methyltransferase</fullName>
    </alternativeName>
</protein>
<name>E0RSL4_WINT6</name>
<gene>
    <name evidence="15" type="primary">trmD</name>
    <name evidence="19" type="ordered locus">STHERM_c10560</name>
</gene>
<dbReference type="SUPFAM" id="SSF75217">
    <property type="entry name" value="alpha/beta knot"/>
    <property type="match status" value="1"/>
</dbReference>
<sequence>MDPRMNIVVLTLFPELVEPYFTTSIPAKAVERGLISYTIVNFRDFAHDRHRTCDDAPYGGGAGMVIKPEPLAEALDSVNALSHTVVYPSAAGYRFTQQVARDLSREETLIFICGRYEGVDQRVLDFYRAREYSIGDYVLSSGELAALVMIDAVIRLREGVITRESLEEESYASGLLEYPHYTRPVEFRGMSVPDVLLSGHHEEIRRWRLRKSLERTLDRRPDLLHNKALTEEEKGILKIILEERGDERATGD</sequence>
<evidence type="ECO:0000259" key="18">
    <source>
        <dbReference type="Pfam" id="PF01746"/>
    </source>
</evidence>
<keyword evidence="7 15" id="KW-0963">Cytoplasm</keyword>
<dbReference type="InterPro" id="IPR023148">
    <property type="entry name" value="tRNA_m1G_MeTrfase_C_sf"/>
</dbReference>
<organism evidence="19 20">
    <name type="scientific">Winmispira thermophila (strain ATCC 49972 / DSM 6192 / RI 19.B1)</name>
    <name type="common">Spirochaeta thermophila</name>
    <dbReference type="NCBI Taxonomy" id="665571"/>
    <lineage>
        <taxon>Bacteria</taxon>
        <taxon>Pseudomonadati</taxon>
        <taxon>Spirochaetota</taxon>
        <taxon>Spirochaetia</taxon>
        <taxon>Winmispirales</taxon>
        <taxon>Winmispiraceae</taxon>
        <taxon>Winmispira</taxon>
    </lineage>
</organism>
<evidence type="ECO:0000256" key="13">
    <source>
        <dbReference type="ARBA" id="ARBA00033392"/>
    </source>
</evidence>
<dbReference type="AlphaFoldDB" id="E0RSL4"/>
<dbReference type="EMBL" id="CP001698">
    <property type="protein sequence ID" value="ADN02001.1"/>
    <property type="molecule type" value="Genomic_DNA"/>
</dbReference>
<evidence type="ECO:0000256" key="11">
    <source>
        <dbReference type="ARBA" id="ARBA00022694"/>
    </source>
</evidence>
<keyword evidence="8 15" id="KW-0489">Methyltransferase</keyword>
<dbReference type="InterPro" id="IPR016009">
    <property type="entry name" value="tRNA_MeTrfase_TRMD/TRM10"/>
</dbReference>
<comment type="function">
    <text evidence="1 15 17">Specifically methylates guanosine-37 in various tRNAs.</text>
</comment>
<dbReference type="eggNOG" id="COG0336">
    <property type="taxonomic scope" value="Bacteria"/>
</dbReference>
<evidence type="ECO:0000256" key="5">
    <source>
        <dbReference type="ARBA" id="ARBA00012807"/>
    </source>
</evidence>
<dbReference type="CDD" id="cd18080">
    <property type="entry name" value="TrmD-like"/>
    <property type="match status" value="1"/>
</dbReference>
<reference evidence="19 20" key="2">
    <citation type="journal article" date="2010" name="J. Bacteriol.">
        <title>Genome sequence of the polysaccharide-degrading, thermophilic anaerobe Spirochaeta thermophila DSM 6192.</title>
        <authorList>
            <person name="Angelov A."/>
            <person name="Liebl S."/>
            <person name="Ballschmiter M."/>
            <person name="Bomeke M."/>
            <person name="Lehmann R."/>
            <person name="Liesegang H."/>
            <person name="Daniel R."/>
            <person name="Liebl W."/>
        </authorList>
    </citation>
    <scope>NUCLEOTIDE SEQUENCE [LARGE SCALE GENOMIC DNA]</scope>
    <source>
        <strain evidence="20">ATCC 49972 / DSM 6192 / RI 19.B1</strain>
    </source>
</reference>
<dbReference type="GO" id="GO:0052906">
    <property type="term" value="F:tRNA (guanine(37)-N1)-methyltransferase activity"/>
    <property type="evidence" value="ECO:0007669"/>
    <property type="project" value="UniProtKB-UniRule"/>
</dbReference>
<evidence type="ECO:0000256" key="12">
    <source>
        <dbReference type="ARBA" id="ARBA00029736"/>
    </source>
</evidence>
<dbReference type="NCBIfam" id="TIGR00088">
    <property type="entry name" value="trmD"/>
    <property type="match status" value="1"/>
</dbReference>
<evidence type="ECO:0000256" key="15">
    <source>
        <dbReference type="HAMAP-Rule" id="MF_00605"/>
    </source>
</evidence>
<evidence type="ECO:0000256" key="4">
    <source>
        <dbReference type="ARBA" id="ARBA00011738"/>
    </source>
</evidence>
<dbReference type="Proteomes" id="UP000001296">
    <property type="component" value="Chromosome"/>
</dbReference>
<evidence type="ECO:0000256" key="14">
    <source>
        <dbReference type="ARBA" id="ARBA00047783"/>
    </source>
</evidence>
<feature type="binding site" evidence="15 16">
    <location>
        <position position="114"/>
    </location>
    <ligand>
        <name>S-adenosyl-L-methionine</name>
        <dbReference type="ChEBI" id="CHEBI:59789"/>
    </ligand>
</feature>
<evidence type="ECO:0000256" key="9">
    <source>
        <dbReference type="ARBA" id="ARBA00022679"/>
    </source>
</evidence>
<proteinExistence type="inferred from homology"/>
<evidence type="ECO:0000313" key="19">
    <source>
        <dbReference type="EMBL" id="ADN02001.1"/>
    </source>
</evidence>
<dbReference type="InterPro" id="IPR029028">
    <property type="entry name" value="Alpha/beta_knot_MTases"/>
</dbReference>
<feature type="domain" description="tRNA methyltransferase TRMD/TRM10-type" evidence="18">
    <location>
        <begin position="5"/>
        <end position="225"/>
    </location>
</feature>
<dbReference type="NCBIfam" id="NF000648">
    <property type="entry name" value="PRK00026.1"/>
    <property type="match status" value="1"/>
</dbReference>
<dbReference type="PANTHER" id="PTHR46417">
    <property type="entry name" value="TRNA (GUANINE-N(1)-)-METHYLTRANSFERASE"/>
    <property type="match status" value="1"/>
</dbReference>
<comment type="subcellular location">
    <subcellularLocation>
        <location evidence="2 15 17">Cytoplasm</location>
    </subcellularLocation>
</comment>
<dbReference type="KEGG" id="sta:STHERM_c10560"/>
<evidence type="ECO:0000256" key="6">
    <source>
        <dbReference type="ARBA" id="ARBA00014679"/>
    </source>
</evidence>
<reference key="1">
    <citation type="submission" date="2009-08" db="EMBL/GenBank/DDBJ databases">
        <title>The genome sequence of Spirochaeta thermophila DSM6192.</title>
        <authorList>
            <person name="Angelov A."/>
            <person name="Mientus M."/>
            <person name="Wittenberg S."/>
            <person name="Lehmann R."/>
            <person name="Liesegang H."/>
            <person name="Daniel R."/>
            <person name="Liebl W."/>
        </authorList>
    </citation>
    <scope>NUCLEOTIDE SEQUENCE</scope>
    <source>
        <strain>DSM 6192</strain>
    </source>
</reference>
<accession>E0RSL4</accession>
<dbReference type="HOGENOM" id="CLU_047363_0_2_12"/>
<dbReference type="GO" id="GO:0005829">
    <property type="term" value="C:cytosol"/>
    <property type="evidence" value="ECO:0007669"/>
    <property type="project" value="TreeGrafter"/>
</dbReference>
<evidence type="ECO:0000256" key="3">
    <source>
        <dbReference type="ARBA" id="ARBA00007630"/>
    </source>
</evidence>
<dbReference type="Gene3D" id="3.40.1280.10">
    <property type="match status" value="1"/>
</dbReference>
<keyword evidence="9 15" id="KW-0808">Transferase</keyword>
<comment type="catalytic activity">
    <reaction evidence="14 15 17">
        <text>guanosine(37) in tRNA + S-adenosyl-L-methionine = N(1)-methylguanosine(37) in tRNA + S-adenosyl-L-homocysteine + H(+)</text>
        <dbReference type="Rhea" id="RHEA:36899"/>
        <dbReference type="Rhea" id="RHEA-COMP:10145"/>
        <dbReference type="Rhea" id="RHEA-COMP:10147"/>
        <dbReference type="ChEBI" id="CHEBI:15378"/>
        <dbReference type="ChEBI" id="CHEBI:57856"/>
        <dbReference type="ChEBI" id="CHEBI:59789"/>
        <dbReference type="ChEBI" id="CHEBI:73542"/>
        <dbReference type="ChEBI" id="CHEBI:74269"/>
        <dbReference type="EC" id="2.1.1.228"/>
    </reaction>
</comment>
<evidence type="ECO:0000256" key="1">
    <source>
        <dbReference type="ARBA" id="ARBA00002634"/>
    </source>
</evidence>
<comment type="subunit">
    <text evidence="4 15 17">Homodimer.</text>
</comment>
<dbReference type="EC" id="2.1.1.228" evidence="5 15"/>
<dbReference type="PANTHER" id="PTHR46417:SF1">
    <property type="entry name" value="TRNA (GUANINE-N(1)-)-METHYLTRANSFERASE"/>
    <property type="match status" value="1"/>
</dbReference>
<dbReference type="InterPro" id="IPR002649">
    <property type="entry name" value="tRNA_m1G_MeTrfase_TrmD"/>
</dbReference>
<keyword evidence="10 15" id="KW-0949">S-adenosyl-L-methionine</keyword>
<dbReference type="PIRSF" id="PIRSF000386">
    <property type="entry name" value="tRNA_mtase"/>
    <property type="match status" value="1"/>
</dbReference>
<dbReference type="GO" id="GO:0002939">
    <property type="term" value="P:tRNA N1-guanine methylation"/>
    <property type="evidence" value="ECO:0007669"/>
    <property type="project" value="TreeGrafter"/>
</dbReference>
<evidence type="ECO:0000256" key="10">
    <source>
        <dbReference type="ARBA" id="ARBA00022691"/>
    </source>
</evidence>
<dbReference type="Pfam" id="PF01746">
    <property type="entry name" value="tRNA_m1G_MT"/>
    <property type="match status" value="1"/>
</dbReference>
<keyword evidence="11 15" id="KW-0819">tRNA processing</keyword>
<evidence type="ECO:0000256" key="17">
    <source>
        <dbReference type="RuleBase" id="RU003464"/>
    </source>
</evidence>
<dbReference type="FunFam" id="1.10.1270.20:FF:000001">
    <property type="entry name" value="tRNA (guanine-N(1)-)-methyltransferase"/>
    <property type="match status" value="1"/>
</dbReference>